<reference evidence="3 4" key="1">
    <citation type="submission" date="2019-08" db="EMBL/GenBank/DDBJ databases">
        <title>Deep-cultivation of Planctomycetes and their phenomic and genomic characterization uncovers novel biology.</title>
        <authorList>
            <person name="Wiegand S."/>
            <person name="Jogler M."/>
            <person name="Boedeker C."/>
            <person name="Pinto D."/>
            <person name="Vollmers J."/>
            <person name="Rivas-Marin E."/>
            <person name="Kohn T."/>
            <person name="Peeters S.H."/>
            <person name="Heuer A."/>
            <person name="Rast P."/>
            <person name="Oberbeckmann S."/>
            <person name="Bunk B."/>
            <person name="Jeske O."/>
            <person name="Meyerdierks A."/>
            <person name="Storesund J.E."/>
            <person name="Kallscheuer N."/>
            <person name="Luecker S."/>
            <person name="Lage O.M."/>
            <person name="Pohl T."/>
            <person name="Merkel B.J."/>
            <person name="Hornburger P."/>
            <person name="Mueller R.-W."/>
            <person name="Bruemmer F."/>
            <person name="Labrenz M."/>
            <person name="Spormann A.M."/>
            <person name="Op den Camp H."/>
            <person name="Overmann J."/>
            <person name="Amann R."/>
            <person name="Jetten M.S.M."/>
            <person name="Mascher T."/>
            <person name="Medema M.H."/>
            <person name="Devos D.P."/>
            <person name="Kaster A.-K."/>
            <person name="Ovreas L."/>
            <person name="Rohde M."/>
            <person name="Galperin M.Y."/>
            <person name="Jogler C."/>
        </authorList>
    </citation>
    <scope>NUCLEOTIDE SEQUENCE [LARGE SCALE GENOMIC DNA]</scope>
    <source>
        <strain evidence="3 4">UC8</strain>
    </source>
</reference>
<feature type="compositionally biased region" description="Pro residues" evidence="1">
    <location>
        <begin position="138"/>
        <end position="154"/>
    </location>
</feature>
<keyword evidence="2" id="KW-0812">Transmembrane</keyword>
<evidence type="ECO:0000313" key="3">
    <source>
        <dbReference type="EMBL" id="QEG42717.1"/>
    </source>
</evidence>
<dbReference type="KEGG" id="rul:UC8_47590"/>
<feature type="transmembrane region" description="Helical" evidence="2">
    <location>
        <begin position="211"/>
        <end position="241"/>
    </location>
</feature>
<feature type="compositionally biased region" description="Low complexity" evidence="1">
    <location>
        <begin position="106"/>
        <end position="137"/>
    </location>
</feature>
<dbReference type="EMBL" id="CP042914">
    <property type="protein sequence ID" value="QEG42717.1"/>
    <property type="molecule type" value="Genomic_DNA"/>
</dbReference>
<dbReference type="AlphaFoldDB" id="A0A5B9QUI7"/>
<dbReference type="Proteomes" id="UP000325286">
    <property type="component" value="Chromosome"/>
</dbReference>
<feature type="compositionally biased region" description="Polar residues" evidence="1">
    <location>
        <begin position="83"/>
        <end position="94"/>
    </location>
</feature>
<name>A0A5B9QUI7_9BACT</name>
<evidence type="ECO:0000256" key="2">
    <source>
        <dbReference type="SAM" id="Phobius"/>
    </source>
</evidence>
<accession>A0A5B9QUI7</accession>
<gene>
    <name evidence="3" type="ORF">UC8_47590</name>
</gene>
<keyword evidence="2" id="KW-0472">Membrane</keyword>
<evidence type="ECO:0000313" key="4">
    <source>
        <dbReference type="Proteomes" id="UP000325286"/>
    </source>
</evidence>
<feature type="region of interest" description="Disordered" evidence="1">
    <location>
        <begin position="37"/>
        <end position="180"/>
    </location>
</feature>
<proteinExistence type="predicted"/>
<protein>
    <submittedName>
        <fullName evidence="3">Uncharacterized protein</fullName>
    </submittedName>
</protein>
<sequence>MPRVKCGKCQAVIKLDAVPRDGAIHCPECGASFRVRTKASEQASHPPAAAPPDTPPPTPAPGAASPPIPSAPASGPPDFSFVATASTSQPQSSGGIDLGFLANKQPAPAAPAEPTVTSPTESPSSPAASPASNEPPSVNVPPSPNVPPASPPQPAAASPYASPAPAIASEEPSRAAKQAGSELLAMPAPSLIGGMFDGSFRYFLTPRIVKIFWILALVAAGIALTLVLGGYFLMLFGIMVADAAPTTGPQYAAELGTSADTLMQFQPGPSSNFTMMGKLGTVLFSTLYTLASCTMILMWLLFLRMILEAFCVLFGIRVNLRTMVETLQEG</sequence>
<feature type="compositionally biased region" description="Pro residues" evidence="1">
    <location>
        <begin position="48"/>
        <end position="70"/>
    </location>
</feature>
<keyword evidence="4" id="KW-1185">Reference proteome</keyword>
<feature type="compositionally biased region" description="Low complexity" evidence="1">
    <location>
        <begin position="155"/>
        <end position="170"/>
    </location>
</feature>
<feature type="transmembrane region" description="Helical" evidence="2">
    <location>
        <begin position="282"/>
        <end position="303"/>
    </location>
</feature>
<evidence type="ECO:0000256" key="1">
    <source>
        <dbReference type="SAM" id="MobiDB-lite"/>
    </source>
</evidence>
<keyword evidence="2" id="KW-1133">Transmembrane helix</keyword>
<organism evidence="3 4">
    <name type="scientific">Roseimaritima ulvae</name>
    <dbReference type="NCBI Taxonomy" id="980254"/>
    <lineage>
        <taxon>Bacteria</taxon>
        <taxon>Pseudomonadati</taxon>
        <taxon>Planctomycetota</taxon>
        <taxon>Planctomycetia</taxon>
        <taxon>Pirellulales</taxon>
        <taxon>Pirellulaceae</taxon>
        <taxon>Roseimaritima</taxon>
    </lineage>
</organism>